<gene>
    <name evidence="6" type="primary">rlmF</name>
    <name evidence="7" type="ORF">BV494_02130</name>
</gene>
<dbReference type="NCBIfam" id="NF008725">
    <property type="entry name" value="PRK11727.1"/>
    <property type="match status" value="1"/>
</dbReference>
<protein>
    <recommendedName>
        <fullName evidence="6">Ribosomal RNA large subunit methyltransferase F</fullName>
        <ecNumber evidence="6">2.1.1.181</ecNumber>
    </recommendedName>
    <alternativeName>
        <fullName evidence="6">23S rRNA mA1618 methyltransferase</fullName>
    </alternativeName>
    <alternativeName>
        <fullName evidence="6">rRNA adenine N-6-methyltransferase</fullName>
    </alternativeName>
</protein>
<keyword evidence="1 6" id="KW-0963">Cytoplasm</keyword>
<dbReference type="CDD" id="cd02440">
    <property type="entry name" value="AdoMet_MTases"/>
    <property type="match status" value="1"/>
</dbReference>
<dbReference type="SUPFAM" id="SSF53335">
    <property type="entry name" value="S-adenosyl-L-methionine-dependent methyltransferases"/>
    <property type="match status" value="1"/>
</dbReference>
<reference evidence="8" key="1">
    <citation type="submission" date="2017-01" db="EMBL/GenBank/DDBJ databases">
        <title>Genome sequence of Rouxiella sp. ERMR1:05.</title>
        <authorList>
            <person name="Kumar R."/>
            <person name="Singh D."/>
            <person name="Kumar S."/>
        </authorList>
    </citation>
    <scope>NUCLEOTIDE SEQUENCE [LARGE SCALE GENOMIC DNA]</scope>
    <source>
        <strain evidence="8">ERMR1:05</strain>
    </source>
</reference>
<evidence type="ECO:0000256" key="6">
    <source>
        <dbReference type="HAMAP-Rule" id="MF_01848"/>
    </source>
</evidence>
<evidence type="ECO:0000313" key="8">
    <source>
        <dbReference type="Proteomes" id="UP000239197"/>
    </source>
</evidence>
<dbReference type="Gene3D" id="3.40.50.150">
    <property type="entry name" value="Vaccinia Virus protein VP39"/>
    <property type="match status" value="1"/>
</dbReference>
<dbReference type="KEGG" id="rox:BV494_02130"/>
<dbReference type="InterPro" id="IPR016909">
    <property type="entry name" value="rRNA_lsu_MeTfrase_F"/>
</dbReference>
<keyword evidence="4 6" id="KW-0808">Transferase</keyword>
<evidence type="ECO:0000256" key="2">
    <source>
        <dbReference type="ARBA" id="ARBA00022552"/>
    </source>
</evidence>
<dbReference type="EMBL" id="CP019062">
    <property type="protein sequence ID" value="AVF33800.1"/>
    <property type="molecule type" value="Genomic_DNA"/>
</dbReference>
<accession>A0A2L1ULI4</accession>
<dbReference type="InterPro" id="IPR002052">
    <property type="entry name" value="DNA_methylase_N6_adenine_CS"/>
</dbReference>
<dbReference type="PIRSF" id="PIRSF029038">
    <property type="entry name" value="Mtase_YbiN_prd"/>
    <property type="match status" value="1"/>
</dbReference>
<dbReference type="InterPro" id="IPR029063">
    <property type="entry name" value="SAM-dependent_MTases_sf"/>
</dbReference>
<dbReference type="PANTHER" id="PTHR13393">
    <property type="entry name" value="SAM-DEPENDENT METHYLTRANSFERASE"/>
    <property type="match status" value="1"/>
</dbReference>
<dbReference type="EC" id="2.1.1.181" evidence="6"/>
<dbReference type="GO" id="GO:0052907">
    <property type="term" value="F:23S rRNA (adenine(1618)-N(6))-methyltransferase activity"/>
    <property type="evidence" value="ECO:0007669"/>
    <property type="project" value="UniProtKB-EC"/>
</dbReference>
<keyword evidence="5 6" id="KW-0949">S-adenosyl-L-methionine</keyword>
<evidence type="ECO:0000256" key="3">
    <source>
        <dbReference type="ARBA" id="ARBA00022603"/>
    </source>
</evidence>
<dbReference type="GO" id="GO:0070475">
    <property type="term" value="P:rRNA base methylation"/>
    <property type="evidence" value="ECO:0007669"/>
    <property type="project" value="TreeGrafter"/>
</dbReference>
<name>A0A2L1ULI4_9GAMM</name>
<keyword evidence="8" id="KW-1185">Reference proteome</keyword>
<comment type="catalytic activity">
    <reaction evidence="6">
        <text>adenosine(1618) in 23S rRNA + S-adenosyl-L-methionine = N(6)-methyladenosine(1618) in 23S rRNA + S-adenosyl-L-homocysteine + H(+)</text>
        <dbReference type="Rhea" id="RHEA:16497"/>
        <dbReference type="Rhea" id="RHEA-COMP:10229"/>
        <dbReference type="Rhea" id="RHEA-COMP:10231"/>
        <dbReference type="ChEBI" id="CHEBI:15378"/>
        <dbReference type="ChEBI" id="CHEBI:57856"/>
        <dbReference type="ChEBI" id="CHEBI:59789"/>
        <dbReference type="ChEBI" id="CHEBI:74411"/>
        <dbReference type="ChEBI" id="CHEBI:74449"/>
        <dbReference type="EC" id="2.1.1.181"/>
    </reaction>
</comment>
<organism evidence="7 8">
    <name type="scientific">Rahnella sikkimica</name>
    <dbReference type="NCBI Taxonomy" id="1805933"/>
    <lineage>
        <taxon>Bacteria</taxon>
        <taxon>Pseudomonadati</taxon>
        <taxon>Pseudomonadota</taxon>
        <taxon>Gammaproteobacteria</taxon>
        <taxon>Enterobacterales</taxon>
        <taxon>Yersiniaceae</taxon>
        <taxon>Rahnella</taxon>
    </lineage>
</organism>
<sequence length="336" mass="37885">MLYASRNTFRRVTQVEKKKVFPQEKSGLHPRNRHRSRYDFPALIASSPELAPFVTENKWGDLSVDFANHQAVKALNRALLRDCYQIENWDIPADYLCPPIPGRADYVHHLADLLASSNNGNIPQGKDISVLDIGVGANCIYPIIGLREYGWRFTASEIDPVSMAAAKKIVATNPQLTNQVRFRLQAKPPRILDTIIRNDERYDAVLCNPPFHASAADAASGSQRKRQNLGLDRRPGNAELNFGGQHNELWCEGGEEAFVVRMAEESAGKAQNCFWYTVLVSKKTTLPLLYDALNEEGVTDIRTIEMTQGNKISRFVAWTFLTPSQQKSWAIKRWSV</sequence>
<dbReference type="PROSITE" id="PS00092">
    <property type="entry name" value="N6_MTASE"/>
    <property type="match status" value="1"/>
</dbReference>
<dbReference type="HAMAP" id="MF_01848">
    <property type="entry name" value="23SrRNA_methyltr_F"/>
    <property type="match status" value="1"/>
</dbReference>
<dbReference type="GO" id="GO:0005737">
    <property type="term" value="C:cytoplasm"/>
    <property type="evidence" value="ECO:0007669"/>
    <property type="project" value="UniProtKB-SubCell"/>
</dbReference>
<dbReference type="Proteomes" id="UP000239197">
    <property type="component" value="Chromosome"/>
</dbReference>
<evidence type="ECO:0000313" key="7">
    <source>
        <dbReference type="EMBL" id="AVF33800.1"/>
    </source>
</evidence>
<dbReference type="Pfam" id="PF05971">
    <property type="entry name" value="Methyltransf_10"/>
    <property type="match status" value="1"/>
</dbReference>
<dbReference type="PANTHER" id="PTHR13393:SF0">
    <property type="entry name" value="RNA N6-ADENOSINE-METHYLTRANSFERASE METTL16"/>
    <property type="match status" value="1"/>
</dbReference>
<evidence type="ECO:0000256" key="4">
    <source>
        <dbReference type="ARBA" id="ARBA00022679"/>
    </source>
</evidence>
<evidence type="ECO:0000256" key="1">
    <source>
        <dbReference type="ARBA" id="ARBA00022490"/>
    </source>
</evidence>
<dbReference type="AlphaFoldDB" id="A0A2L1ULI4"/>
<proteinExistence type="inferred from homology"/>
<comment type="subcellular location">
    <subcellularLocation>
        <location evidence="6">Cytoplasm</location>
    </subcellularLocation>
</comment>
<keyword evidence="2 6" id="KW-0698">rRNA processing</keyword>
<evidence type="ECO:0000256" key="5">
    <source>
        <dbReference type="ARBA" id="ARBA00022691"/>
    </source>
</evidence>
<dbReference type="GO" id="GO:0003676">
    <property type="term" value="F:nucleic acid binding"/>
    <property type="evidence" value="ECO:0007669"/>
    <property type="project" value="InterPro"/>
</dbReference>
<keyword evidence="3 6" id="KW-0489">Methyltransferase</keyword>
<dbReference type="InterPro" id="IPR010286">
    <property type="entry name" value="METTL16/RlmF"/>
</dbReference>
<comment type="function">
    <text evidence="6">Specifically methylates the adenine in position 1618 of 23S rRNA.</text>
</comment>
<comment type="similarity">
    <text evidence="6">Belongs to the methyltransferase superfamily. METTL16/RlmF family.</text>
</comment>